<dbReference type="PANTHER" id="PTHR30575">
    <property type="entry name" value="PEPTIDASE M20"/>
    <property type="match status" value="1"/>
</dbReference>
<evidence type="ECO:0000313" key="2">
    <source>
        <dbReference type="EMBL" id="MBC8599131.1"/>
    </source>
</evidence>
<accession>A0ABR7NSP2</accession>
<dbReference type="SUPFAM" id="SSF55031">
    <property type="entry name" value="Bacterial exopeptidase dimerisation domain"/>
    <property type="match status" value="1"/>
</dbReference>
<dbReference type="SUPFAM" id="SSF53187">
    <property type="entry name" value="Zn-dependent exopeptidases"/>
    <property type="match status" value="1"/>
</dbReference>
<dbReference type="Proteomes" id="UP000647491">
    <property type="component" value="Unassembled WGS sequence"/>
</dbReference>
<dbReference type="RefSeq" id="WP_262427488.1">
    <property type="nucleotide sequence ID" value="NZ_JACRTJ010000018.1"/>
</dbReference>
<dbReference type="PANTHER" id="PTHR30575:SF3">
    <property type="entry name" value="PEPTIDASE M20 DIMERISATION DOMAIN-CONTAINING PROTEIN"/>
    <property type="match status" value="1"/>
</dbReference>
<evidence type="ECO:0000313" key="3">
    <source>
        <dbReference type="Proteomes" id="UP000647491"/>
    </source>
</evidence>
<dbReference type="InterPro" id="IPR052030">
    <property type="entry name" value="Peptidase_M20/M20A_hydrolases"/>
</dbReference>
<feature type="domain" description="Peptidase M20 dimerisation" evidence="1">
    <location>
        <begin position="235"/>
        <end position="307"/>
    </location>
</feature>
<protein>
    <submittedName>
        <fullName evidence="2">Amidohydrolase</fullName>
    </submittedName>
</protein>
<dbReference type="Pfam" id="PF07687">
    <property type="entry name" value="M20_dimer"/>
    <property type="match status" value="1"/>
</dbReference>
<dbReference type="InterPro" id="IPR011650">
    <property type="entry name" value="Peptidase_M20_dimer"/>
</dbReference>
<comment type="caution">
    <text evidence="2">The sequence shown here is derived from an EMBL/GenBank/DDBJ whole genome shotgun (WGS) entry which is preliminary data.</text>
</comment>
<dbReference type="InterPro" id="IPR017439">
    <property type="entry name" value="Amidohydrolase"/>
</dbReference>
<dbReference type="InterPro" id="IPR036264">
    <property type="entry name" value="Bact_exopeptidase_dim_dom"/>
</dbReference>
<name>A0ABR7NSP2_9FIRM</name>
<dbReference type="InterPro" id="IPR002933">
    <property type="entry name" value="Peptidase_M20"/>
</dbReference>
<sequence>MDITSYLNSLEDCREALIRFRRDLHRHPEPGWKEFYTTARLIAALKDHGIPAKYGKEILHRDYLWGYPPQKELDVCMERAVSQGADAGIIKEMDGFTGAMAVIETGNPGPVTALRFDIDCNDVGEDMDPCRLPVKNGFSSENCGCMHACGHDGHASLGLFVCLALNAIRKDLSGVIKVIFQPAEEGVRGAQSIAESGILDDVDWFLSGHLGMGWKTGELLALTNGFLSTTKIDAVITGLSSHAGASPQDGHNAILAACSATLAMHTACQDSRGAARLNVGTISGGTGRNVVADRAVLQLETRGETTEIERTVFGRAMSSLKGAAEMFGCTVDTKIMGSASGADSDDALEPFIKAGASRIPEITRYVPSGGFTGSEDAAYLMSRVQAHGGKAAYMCIGCDIAAPHHNARFDIDENALMTGLKLYVSVLWELLGQKQ</sequence>
<keyword evidence="3" id="KW-1185">Reference proteome</keyword>
<dbReference type="NCBIfam" id="TIGR01891">
    <property type="entry name" value="amidohydrolases"/>
    <property type="match status" value="1"/>
</dbReference>
<dbReference type="PIRSF" id="PIRSF005962">
    <property type="entry name" value="Pept_M20D_amidohydro"/>
    <property type="match status" value="1"/>
</dbReference>
<organism evidence="2 3">
    <name type="scientific">Enterocloster hominis</name>
    <name type="common">ex Liu et al. 2021</name>
    <dbReference type="NCBI Taxonomy" id="2763663"/>
    <lineage>
        <taxon>Bacteria</taxon>
        <taxon>Bacillati</taxon>
        <taxon>Bacillota</taxon>
        <taxon>Clostridia</taxon>
        <taxon>Lachnospirales</taxon>
        <taxon>Lachnospiraceae</taxon>
        <taxon>Enterocloster</taxon>
    </lineage>
</organism>
<reference evidence="2 3" key="1">
    <citation type="submission" date="2020-08" db="EMBL/GenBank/DDBJ databases">
        <title>Genome public.</title>
        <authorList>
            <person name="Liu C."/>
            <person name="Sun Q."/>
        </authorList>
    </citation>
    <scope>NUCLEOTIDE SEQUENCE [LARGE SCALE GENOMIC DNA]</scope>
    <source>
        <strain evidence="2 3">BX10</strain>
    </source>
</reference>
<dbReference type="EMBL" id="JACRTJ010000018">
    <property type="protein sequence ID" value="MBC8599131.1"/>
    <property type="molecule type" value="Genomic_DNA"/>
</dbReference>
<dbReference type="Pfam" id="PF01546">
    <property type="entry name" value="Peptidase_M20"/>
    <property type="match status" value="1"/>
</dbReference>
<evidence type="ECO:0000259" key="1">
    <source>
        <dbReference type="Pfam" id="PF07687"/>
    </source>
</evidence>
<proteinExistence type="predicted"/>
<dbReference type="Gene3D" id="3.40.630.10">
    <property type="entry name" value="Zn peptidases"/>
    <property type="match status" value="2"/>
</dbReference>
<gene>
    <name evidence="2" type="ORF">H8708_07805</name>
</gene>